<protein>
    <submittedName>
        <fullName evidence="1">Uncharacterized protein</fullName>
    </submittedName>
</protein>
<keyword evidence="2" id="KW-1185">Reference proteome</keyword>
<dbReference type="GeneID" id="87939623"/>
<dbReference type="KEGG" id="cdet:87939623"/>
<gene>
    <name evidence="1" type="ORF">CDEST_03120</name>
</gene>
<name>A0AAX4I4F9_9PEZI</name>
<dbReference type="RefSeq" id="XP_062775330.1">
    <property type="nucleotide sequence ID" value="XM_062919279.1"/>
</dbReference>
<reference evidence="2" key="1">
    <citation type="journal article" date="2023" name="bioRxiv">
        <title>Complete genome of the Medicago anthracnose fungus, Colletotrichum destructivum, reveals a mini-chromosome-like region within a core chromosome.</title>
        <authorList>
            <person name="Lapalu N."/>
            <person name="Simon A."/>
            <person name="Lu A."/>
            <person name="Plaumann P.-L."/>
            <person name="Amselem J."/>
            <person name="Pigne S."/>
            <person name="Auger A."/>
            <person name="Koch C."/>
            <person name="Dallery J.-F."/>
            <person name="O'Connell R.J."/>
        </authorList>
    </citation>
    <scope>NUCLEOTIDE SEQUENCE [LARGE SCALE GENOMIC DNA]</scope>
    <source>
        <strain evidence="2">CBS 520.97</strain>
    </source>
</reference>
<evidence type="ECO:0000313" key="1">
    <source>
        <dbReference type="EMBL" id="WQF78106.1"/>
    </source>
</evidence>
<dbReference type="EMBL" id="CP137306">
    <property type="protein sequence ID" value="WQF78106.1"/>
    <property type="molecule type" value="Genomic_DNA"/>
</dbReference>
<proteinExistence type="predicted"/>
<evidence type="ECO:0000313" key="2">
    <source>
        <dbReference type="Proteomes" id="UP001322277"/>
    </source>
</evidence>
<dbReference type="Proteomes" id="UP001322277">
    <property type="component" value="Chromosome 2"/>
</dbReference>
<organism evidence="1 2">
    <name type="scientific">Colletotrichum destructivum</name>
    <dbReference type="NCBI Taxonomy" id="34406"/>
    <lineage>
        <taxon>Eukaryota</taxon>
        <taxon>Fungi</taxon>
        <taxon>Dikarya</taxon>
        <taxon>Ascomycota</taxon>
        <taxon>Pezizomycotina</taxon>
        <taxon>Sordariomycetes</taxon>
        <taxon>Hypocreomycetidae</taxon>
        <taxon>Glomerellales</taxon>
        <taxon>Glomerellaceae</taxon>
        <taxon>Colletotrichum</taxon>
        <taxon>Colletotrichum destructivum species complex</taxon>
    </lineage>
</organism>
<sequence length="68" mass="7482">MSRYDDSTLTSLELTSCPLLGTRGHLCSFPGFQKHDSEPLRMAWTSHTLPVTPLDKSSSVSPRGYSPT</sequence>
<dbReference type="AlphaFoldDB" id="A0AAX4I4F9"/>
<accession>A0AAX4I4F9</accession>